<evidence type="ECO:0000313" key="3">
    <source>
        <dbReference type="Proteomes" id="UP000287651"/>
    </source>
</evidence>
<sequence length="182" mass="20526">MTQLKVAECEDPLMPRWSAIAGSSQFWTEGPLSKEYLHGALYPTLVNRPFQAAKKELKGRADQDLVTTTESHAKELEGDVHKLQGELESLKTQRRRLEEEVGILCSILDGARNDRARLEGDVLSLTEAMTLLEAKLKGERAKVVAAYKASRGFESGLEKMGWVSYEFGYRMALERLRGNIRR</sequence>
<dbReference type="Proteomes" id="UP000287651">
    <property type="component" value="Unassembled WGS sequence"/>
</dbReference>
<proteinExistence type="predicted"/>
<reference evidence="2 3" key="1">
    <citation type="journal article" date="2014" name="Agronomy (Basel)">
        <title>A Draft Genome Sequence for Ensete ventricosum, the Drought-Tolerant Tree Against Hunger.</title>
        <authorList>
            <person name="Harrison J."/>
            <person name="Moore K.A."/>
            <person name="Paszkiewicz K."/>
            <person name="Jones T."/>
            <person name="Grant M."/>
            <person name="Ambacheew D."/>
            <person name="Muzemil S."/>
            <person name="Studholme D.J."/>
        </authorList>
    </citation>
    <scope>NUCLEOTIDE SEQUENCE [LARGE SCALE GENOMIC DNA]</scope>
</reference>
<evidence type="ECO:0000256" key="1">
    <source>
        <dbReference type="SAM" id="Coils"/>
    </source>
</evidence>
<keyword evidence="1" id="KW-0175">Coiled coil</keyword>
<evidence type="ECO:0000313" key="2">
    <source>
        <dbReference type="EMBL" id="RRT53558.1"/>
    </source>
</evidence>
<protein>
    <submittedName>
        <fullName evidence="2">Uncharacterized protein</fullName>
    </submittedName>
</protein>
<dbReference type="AlphaFoldDB" id="A0A426YPA6"/>
<name>A0A426YPA6_ENSVE</name>
<dbReference type="EMBL" id="AMZH03011082">
    <property type="protein sequence ID" value="RRT53558.1"/>
    <property type="molecule type" value="Genomic_DNA"/>
</dbReference>
<accession>A0A426YPA6</accession>
<gene>
    <name evidence="2" type="ORF">B296_00015997</name>
</gene>
<feature type="coiled-coil region" evidence="1">
    <location>
        <begin position="73"/>
        <end position="100"/>
    </location>
</feature>
<organism evidence="2 3">
    <name type="scientific">Ensete ventricosum</name>
    <name type="common">Abyssinian banana</name>
    <name type="synonym">Musa ensete</name>
    <dbReference type="NCBI Taxonomy" id="4639"/>
    <lineage>
        <taxon>Eukaryota</taxon>
        <taxon>Viridiplantae</taxon>
        <taxon>Streptophyta</taxon>
        <taxon>Embryophyta</taxon>
        <taxon>Tracheophyta</taxon>
        <taxon>Spermatophyta</taxon>
        <taxon>Magnoliopsida</taxon>
        <taxon>Liliopsida</taxon>
        <taxon>Zingiberales</taxon>
        <taxon>Musaceae</taxon>
        <taxon>Ensete</taxon>
    </lineage>
</organism>
<comment type="caution">
    <text evidence="2">The sequence shown here is derived from an EMBL/GenBank/DDBJ whole genome shotgun (WGS) entry which is preliminary data.</text>
</comment>